<reference evidence="2" key="2">
    <citation type="submission" date="2015-04" db="EMBL/GenBank/DDBJ databases">
        <title>A butyrogenic pathway from the amino acid lysine in a human gut commensal.</title>
        <authorList>
            <person name="de Vos W.M."/>
            <person name="Bui N.T.P."/>
            <person name="Plugge C.M."/>
            <person name="Ritari J."/>
        </authorList>
    </citation>
    <scope>NUCLEOTIDE SEQUENCE [LARGE SCALE GENOMIC DNA]</scope>
    <source>
        <strain evidence="2">AF211</strain>
    </source>
</reference>
<evidence type="ECO:0000313" key="1">
    <source>
        <dbReference type="EMBL" id="ALP95314.1"/>
    </source>
</evidence>
<proteinExistence type="predicted"/>
<dbReference type="AlphaFoldDB" id="A0A0S2W7S7"/>
<dbReference type="EMBL" id="CP011307">
    <property type="protein sequence ID" value="ALP95314.1"/>
    <property type="molecule type" value="Genomic_DNA"/>
</dbReference>
<gene>
    <name evidence="1" type="ORF">IB211_02923</name>
</gene>
<reference evidence="1 2" key="1">
    <citation type="journal article" date="2015" name="Nat. Commun.">
        <title>Production of butyrate from lysine and the Amadori product fructoselysine by a human gut commensal.</title>
        <authorList>
            <person name="Bui T.P."/>
            <person name="Ritari J."/>
            <person name="Boeren S."/>
            <person name="de Waard P."/>
            <person name="Plugge C.M."/>
            <person name="de Vos W.M."/>
        </authorList>
    </citation>
    <scope>NUCLEOTIDE SEQUENCE [LARGE SCALE GENOMIC DNA]</scope>
    <source>
        <strain evidence="1 2">AF211</strain>
    </source>
</reference>
<organism evidence="1 2">
    <name type="scientific">Intestinimonas butyriciproducens</name>
    <dbReference type="NCBI Taxonomy" id="1297617"/>
    <lineage>
        <taxon>Bacteria</taxon>
        <taxon>Bacillati</taxon>
        <taxon>Bacillota</taxon>
        <taxon>Clostridia</taxon>
        <taxon>Eubacteriales</taxon>
        <taxon>Intestinimonas</taxon>
    </lineage>
</organism>
<accession>A0A0S2W7S7</accession>
<name>A0A0S2W7S7_9FIRM</name>
<dbReference type="KEGG" id="ibu:IB211_02923"/>
<sequence>MPSGGGLRGNRVLCQHWIRLMGRRFKAKATSFLGAGAFRSKTAGGYYI</sequence>
<keyword evidence="2" id="KW-1185">Reference proteome</keyword>
<dbReference type="Proteomes" id="UP000064844">
    <property type="component" value="Chromosome"/>
</dbReference>
<evidence type="ECO:0000313" key="2">
    <source>
        <dbReference type="Proteomes" id="UP000064844"/>
    </source>
</evidence>
<protein>
    <submittedName>
        <fullName evidence="1">Uncharacterized protein</fullName>
    </submittedName>
</protein>